<reference evidence="1" key="1">
    <citation type="submission" date="2018-02" db="EMBL/GenBank/DDBJ databases">
        <title>Rhizophora mucronata_Transcriptome.</title>
        <authorList>
            <person name="Meera S.P."/>
            <person name="Sreeshan A."/>
            <person name="Augustine A."/>
        </authorList>
    </citation>
    <scope>NUCLEOTIDE SEQUENCE</scope>
    <source>
        <tissue evidence="1">Leaf</tissue>
    </source>
</reference>
<proteinExistence type="predicted"/>
<protein>
    <submittedName>
        <fullName evidence="1">Uncharacterized protein</fullName>
    </submittedName>
</protein>
<evidence type="ECO:0000313" key="1">
    <source>
        <dbReference type="EMBL" id="MBW85315.1"/>
    </source>
</evidence>
<name>A0A2P2IVR1_RHIMU</name>
<sequence length="25" mass="2855">MFMRQVEYMGNGDQSKVACLFLSIS</sequence>
<dbReference type="AlphaFoldDB" id="A0A2P2IVR1"/>
<organism evidence="1">
    <name type="scientific">Rhizophora mucronata</name>
    <name type="common">Asiatic mangrove</name>
    <dbReference type="NCBI Taxonomy" id="61149"/>
    <lineage>
        <taxon>Eukaryota</taxon>
        <taxon>Viridiplantae</taxon>
        <taxon>Streptophyta</taxon>
        <taxon>Embryophyta</taxon>
        <taxon>Tracheophyta</taxon>
        <taxon>Spermatophyta</taxon>
        <taxon>Magnoliopsida</taxon>
        <taxon>eudicotyledons</taxon>
        <taxon>Gunneridae</taxon>
        <taxon>Pentapetalae</taxon>
        <taxon>rosids</taxon>
        <taxon>fabids</taxon>
        <taxon>Malpighiales</taxon>
        <taxon>Rhizophoraceae</taxon>
        <taxon>Rhizophora</taxon>
    </lineage>
</organism>
<accession>A0A2P2IVR1</accession>
<dbReference type="EMBL" id="GGEC01004832">
    <property type="protein sequence ID" value="MBW85315.1"/>
    <property type="molecule type" value="Transcribed_RNA"/>
</dbReference>